<name>A0ABP8DRZ7_9ACTN</name>
<accession>A0ABP8DRZ7</accession>
<proteinExistence type="predicted"/>
<dbReference type="Proteomes" id="UP001500620">
    <property type="component" value="Unassembled WGS sequence"/>
</dbReference>
<dbReference type="EMBL" id="BAABAT010000055">
    <property type="protein sequence ID" value="GAA4262786.1"/>
    <property type="molecule type" value="Genomic_DNA"/>
</dbReference>
<keyword evidence="2" id="KW-1185">Reference proteome</keyword>
<protein>
    <submittedName>
        <fullName evidence="1">Uncharacterized protein</fullName>
    </submittedName>
</protein>
<reference evidence="2" key="1">
    <citation type="journal article" date="2019" name="Int. J. Syst. Evol. Microbiol.">
        <title>The Global Catalogue of Microorganisms (GCM) 10K type strain sequencing project: providing services to taxonomists for standard genome sequencing and annotation.</title>
        <authorList>
            <consortium name="The Broad Institute Genomics Platform"/>
            <consortium name="The Broad Institute Genome Sequencing Center for Infectious Disease"/>
            <person name="Wu L."/>
            <person name="Ma J."/>
        </authorList>
    </citation>
    <scope>NUCLEOTIDE SEQUENCE [LARGE SCALE GENOMIC DNA]</scope>
    <source>
        <strain evidence="2">JCM 17441</strain>
    </source>
</reference>
<sequence length="45" mass="4719">MDLTDPFARFAVLRALADQLTAAQLDLDTPFGTATARIGLVTAVA</sequence>
<organism evidence="1 2">
    <name type="scientific">Dactylosporangium darangshiense</name>
    <dbReference type="NCBI Taxonomy" id="579108"/>
    <lineage>
        <taxon>Bacteria</taxon>
        <taxon>Bacillati</taxon>
        <taxon>Actinomycetota</taxon>
        <taxon>Actinomycetes</taxon>
        <taxon>Micromonosporales</taxon>
        <taxon>Micromonosporaceae</taxon>
        <taxon>Dactylosporangium</taxon>
    </lineage>
</organism>
<dbReference type="RefSeq" id="WP_345140709.1">
    <property type="nucleotide sequence ID" value="NZ_BAABAT010000055.1"/>
</dbReference>
<evidence type="ECO:0000313" key="2">
    <source>
        <dbReference type="Proteomes" id="UP001500620"/>
    </source>
</evidence>
<evidence type="ECO:0000313" key="1">
    <source>
        <dbReference type="EMBL" id="GAA4262786.1"/>
    </source>
</evidence>
<gene>
    <name evidence="1" type="ORF">GCM10022255_101430</name>
</gene>
<comment type="caution">
    <text evidence="1">The sequence shown here is derived from an EMBL/GenBank/DDBJ whole genome shotgun (WGS) entry which is preliminary data.</text>
</comment>